<dbReference type="GO" id="GO:0000287">
    <property type="term" value="F:magnesium ion binding"/>
    <property type="evidence" value="ECO:0007669"/>
    <property type="project" value="InterPro"/>
</dbReference>
<evidence type="ECO:0000259" key="4">
    <source>
        <dbReference type="Pfam" id="PF00205"/>
    </source>
</evidence>
<evidence type="ECO:0000313" key="7">
    <source>
        <dbReference type="EMBL" id="EFG09272.1"/>
    </source>
</evidence>
<dbReference type="PANTHER" id="PTHR18968:SF129">
    <property type="entry name" value="ACETOLACTATE SYNTHASE"/>
    <property type="match status" value="1"/>
</dbReference>
<keyword evidence="8" id="KW-1185">Reference proteome</keyword>
<dbReference type="Pfam" id="PF02776">
    <property type="entry name" value="TPP_enzyme_N"/>
    <property type="match status" value="1"/>
</dbReference>
<evidence type="ECO:0000259" key="6">
    <source>
        <dbReference type="Pfam" id="PF02776"/>
    </source>
</evidence>
<dbReference type="PANTHER" id="PTHR18968">
    <property type="entry name" value="THIAMINE PYROPHOSPHATE ENZYMES"/>
    <property type="match status" value="1"/>
</dbReference>
<dbReference type="InterPro" id="IPR029061">
    <property type="entry name" value="THDP-binding"/>
</dbReference>
<proteinExistence type="inferred from homology"/>
<feature type="domain" description="Thiamine pyrophosphate enzyme N-terminal TPP-binding" evidence="6">
    <location>
        <begin position="26"/>
        <end position="140"/>
    </location>
</feature>
<dbReference type="SUPFAM" id="SSF52518">
    <property type="entry name" value="Thiamin diphosphate-binding fold (THDP-binding)"/>
    <property type="match status" value="2"/>
</dbReference>
<dbReference type="EMBL" id="CM000913">
    <property type="protein sequence ID" value="EFG09272.1"/>
    <property type="molecule type" value="Genomic_DNA"/>
</dbReference>
<evidence type="ECO:0000259" key="5">
    <source>
        <dbReference type="Pfam" id="PF02775"/>
    </source>
</evidence>
<protein>
    <submittedName>
        <fullName evidence="7">Carboxyethylarginine synthase</fullName>
        <ecNumber evidence="7">2.5.1.66</ecNumber>
    </submittedName>
</protein>
<dbReference type="Gene3D" id="3.40.50.970">
    <property type="match status" value="2"/>
</dbReference>
<dbReference type="PROSITE" id="PS00187">
    <property type="entry name" value="TPP_ENZYMES"/>
    <property type="match status" value="1"/>
</dbReference>
<dbReference type="AlphaFoldDB" id="E2Q5Q8"/>
<evidence type="ECO:0000256" key="3">
    <source>
        <dbReference type="RuleBase" id="RU362132"/>
    </source>
</evidence>
<dbReference type="FunFam" id="3.40.50.970:FF:000130">
    <property type="entry name" value="N(2)-(2-carboxyethyl)arginine synthase"/>
    <property type="match status" value="1"/>
</dbReference>
<dbReference type="InterPro" id="IPR012000">
    <property type="entry name" value="Thiamin_PyroP_enz_cen_dom"/>
</dbReference>
<dbReference type="Proteomes" id="UP000002357">
    <property type="component" value="Chromosome"/>
</dbReference>
<gene>
    <name evidence="7" type="primary">ceaS2</name>
    <name evidence="7" type="ORF">SCLAV_4197</name>
</gene>
<comment type="similarity">
    <text evidence="1 3">Belongs to the TPP enzyme family.</text>
</comment>
<dbReference type="Gene3D" id="3.40.50.1220">
    <property type="entry name" value="TPP-binding domain"/>
    <property type="match status" value="1"/>
</dbReference>
<keyword evidence="7" id="KW-0808">Transferase</keyword>
<feature type="domain" description="Thiamine pyrophosphate enzyme central" evidence="4">
    <location>
        <begin position="220"/>
        <end position="357"/>
    </location>
</feature>
<dbReference type="GO" id="GO:0009099">
    <property type="term" value="P:L-valine biosynthetic process"/>
    <property type="evidence" value="ECO:0007669"/>
    <property type="project" value="TreeGrafter"/>
</dbReference>
<dbReference type="InterPro" id="IPR011766">
    <property type="entry name" value="TPP_enzyme_TPP-bd"/>
</dbReference>
<dbReference type="GO" id="GO:0003984">
    <property type="term" value="F:acetolactate synthase activity"/>
    <property type="evidence" value="ECO:0007669"/>
    <property type="project" value="TreeGrafter"/>
</dbReference>
<dbReference type="EC" id="2.5.1.66" evidence="7"/>
<dbReference type="GO" id="GO:0009097">
    <property type="term" value="P:isoleucine biosynthetic process"/>
    <property type="evidence" value="ECO:0007669"/>
    <property type="project" value="TreeGrafter"/>
</dbReference>
<dbReference type="GO" id="GO:0050660">
    <property type="term" value="F:flavin adenine dinucleotide binding"/>
    <property type="evidence" value="ECO:0007669"/>
    <property type="project" value="TreeGrafter"/>
</dbReference>
<dbReference type="InterPro" id="IPR000399">
    <property type="entry name" value="TPP-bd_CS"/>
</dbReference>
<organism evidence="7 8">
    <name type="scientific">Streptomyces clavuligerus</name>
    <dbReference type="NCBI Taxonomy" id="1901"/>
    <lineage>
        <taxon>Bacteria</taxon>
        <taxon>Bacillati</taxon>
        <taxon>Actinomycetota</taxon>
        <taxon>Actinomycetes</taxon>
        <taxon>Kitasatosporales</taxon>
        <taxon>Streptomycetaceae</taxon>
        <taxon>Streptomyces</taxon>
    </lineage>
</organism>
<dbReference type="Pfam" id="PF00205">
    <property type="entry name" value="TPP_enzyme_M"/>
    <property type="match status" value="1"/>
</dbReference>
<dbReference type="Pfam" id="PF02775">
    <property type="entry name" value="TPP_enzyme_C"/>
    <property type="match status" value="1"/>
</dbReference>
<evidence type="ECO:0000256" key="2">
    <source>
        <dbReference type="ARBA" id="ARBA00023052"/>
    </source>
</evidence>
<dbReference type="CDD" id="cd00568">
    <property type="entry name" value="TPP_enzymes"/>
    <property type="match status" value="1"/>
</dbReference>
<dbReference type="SUPFAM" id="SSF52467">
    <property type="entry name" value="DHS-like NAD/FAD-binding domain"/>
    <property type="match status" value="1"/>
</dbReference>
<name>E2Q5Q8_STRCL</name>
<feature type="domain" description="Thiamine pyrophosphate enzyme TPP-binding" evidence="5">
    <location>
        <begin position="422"/>
        <end position="570"/>
    </location>
</feature>
<dbReference type="InterPro" id="IPR012001">
    <property type="entry name" value="Thiamin_PyroP_enz_TPP-bd_dom"/>
</dbReference>
<keyword evidence="2 3" id="KW-0786">Thiamine pyrophosphate</keyword>
<reference evidence="7 8" key="1">
    <citation type="journal article" date="2010" name="Genome Biol. Evol.">
        <title>The sequence of a 1.8-mb bacterial linear plasmid reveals a rich evolutionary reservoir of secondary metabolic pathways.</title>
        <authorList>
            <person name="Medema M.H."/>
            <person name="Trefzer A."/>
            <person name="Kovalchuk A."/>
            <person name="van den Berg M."/>
            <person name="Mueller U."/>
            <person name="Heijne W."/>
            <person name="Wu L."/>
            <person name="Alam M.T."/>
            <person name="Ronning C.M."/>
            <person name="Nierman W.C."/>
            <person name="Bovenberg R.A.L."/>
            <person name="Breitling R."/>
            <person name="Takano E."/>
        </authorList>
    </citation>
    <scope>NUCLEOTIDE SEQUENCE [LARGE SCALE GENOMIC DNA]</scope>
    <source>
        <strain evidence="8">ATCC 27064 / DSM 738 / JCM 4710 / NBRC 13307 / NCIMB 12785 / NRRL 3585 / VKM Ac-602</strain>
    </source>
</reference>
<dbReference type="eggNOG" id="COG0028">
    <property type="taxonomic scope" value="Bacteria"/>
</dbReference>
<dbReference type="InterPro" id="IPR029035">
    <property type="entry name" value="DHS-like_NAD/FAD-binding_dom"/>
</dbReference>
<accession>E2Q5Q8</accession>
<evidence type="ECO:0000313" key="8">
    <source>
        <dbReference type="Proteomes" id="UP000002357"/>
    </source>
</evidence>
<dbReference type="InterPro" id="IPR045229">
    <property type="entry name" value="TPP_enz"/>
</dbReference>
<evidence type="ECO:0000256" key="1">
    <source>
        <dbReference type="ARBA" id="ARBA00007812"/>
    </source>
</evidence>
<dbReference type="CDD" id="cd07035">
    <property type="entry name" value="TPP_PYR_POX_like"/>
    <property type="match status" value="1"/>
</dbReference>
<sequence length="586" mass="62348">MTEPGTDGVWRPLMSRVSTAPSGKPTAAHALLSRLRDHGVGKVFGVVGREAASILFDEVEGIDFVLTRHEFTAGVAADVLARITGRPQACWATLGPGMTNLSTGIATSVLDRSPVIALAAQSESHDIFPNDTHQCLDSVAIVAPMSKYAVELQRPHEITDLVDSAVNAAMTEPVGPSFISLPVDLLGSSEGIDTTVPNPPANTPAKPVGVVADGWQKAADQAAALLAEAKHPVLVVGAAAIRSGAVPAIRALAERLNIPVITTYIAKGVLPVGHELNYGAVTGYMDGILNFPALQTMFAPVDLVLTVGYDYAEDLRPSMWQKGIEKKTVRISPTVNPIPRVYRPDVDVVTDVLAFVEHFETATASFGAKQRHDIEPLRARIAEFLADPETYEDGMRVHQVIDSMNTVMEEAAEPGEGTIVSDIGFFRHYGVLFARADQPFGFLTSAGCSSFGYGIPAAIGAQMARPDQPTFLIAGDGGFHSNSSDLETIARLNLPIVTVVVNNDTNGLIELYQNIGHHRSHDPAVKFGGVDFVALAEANGVDATRATNREELLAALRKGAELGRPFLIEVPVNYDFQPGGFGALSI</sequence>
<dbReference type="FunFam" id="3.40.50.970:FF:000007">
    <property type="entry name" value="Acetolactate synthase"/>
    <property type="match status" value="1"/>
</dbReference>
<dbReference type="BRENDA" id="2.5.1.66">
    <property type="organism ID" value="5988"/>
</dbReference>
<dbReference type="GO" id="GO:0005948">
    <property type="term" value="C:acetolactate synthase complex"/>
    <property type="evidence" value="ECO:0007669"/>
    <property type="project" value="TreeGrafter"/>
</dbReference>
<dbReference type="GO" id="GO:0033848">
    <property type="term" value="F:N2-(2-carboxyethyl)arginine synthase activity"/>
    <property type="evidence" value="ECO:0007669"/>
    <property type="project" value="UniProtKB-EC"/>
</dbReference>
<dbReference type="GO" id="GO:0030976">
    <property type="term" value="F:thiamine pyrophosphate binding"/>
    <property type="evidence" value="ECO:0007669"/>
    <property type="project" value="InterPro"/>
</dbReference>